<proteinExistence type="predicted"/>
<organism evidence="1 2">
    <name type="scientific">Rhodococcus opacus RKJ300 = JCM 13270</name>
    <dbReference type="NCBI Taxonomy" id="1165867"/>
    <lineage>
        <taxon>Bacteria</taxon>
        <taxon>Bacillati</taxon>
        <taxon>Actinomycetota</taxon>
        <taxon>Actinomycetes</taxon>
        <taxon>Mycobacteriales</taxon>
        <taxon>Nocardiaceae</taxon>
        <taxon>Rhodococcus</taxon>
    </lineage>
</organism>
<protein>
    <submittedName>
        <fullName evidence="1">Uncharacterized protein</fullName>
    </submittedName>
</protein>
<dbReference type="PATRIC" id="fig|1165867.3.peg.1288"/>
<dbReference type="EMBL" id="AJJH01000024">
    <property type="protein sequence ID" value="EID80798.1"/>
    <property type="molecule type" value="Genomic_DNA"/>
</dbReference>
<gene>
    <name evidence="1" type="ORF">W59_06308</name>
</gene>
<comment type="caution">
    <text evidence="1">The sequence shown here is derived from an EMBL/GenBank/DDBJ whole genome shotgun (WGS) entry which is preliminary data.</text>
</comment>
<accession>I0WWN2</accession>
<reference evidence="1 2" key="1">
    <citation type="journal article" date="2012" name="J. Bacteriol.">
        <title>Draft genome sequence of the nitrophenol-degrading actinomycete Rhodococcus imtechensis RKJ300.</title>
        <authorList>
            <person name="Vikram S."/>
            <person name="Kumar S."/>
            <person name="Subramanian S."/>
            <person name="Raghava G.P."/>
        </authorList>
    </citation>
    <scope>NUCLEOTIDE SEQUENCE [LARGE SCALE GENOMIC DNA]</scope>
    <source>
        <strain evidence="1 2">RKJ300</strain>
    </source>
</reference>
<evidence type="ECO:0000313" key="2">
    <source>
        <dbReference type="Proteomes" id="UP000006447"/>
    </source>
</evidence>
<sequence>MTDNHYGPTDNYGSARVIAEHTGIRRTELIRLFIAGKIKGYQGGCDYWLDLLSLREYQLSQGEAAS</sequence>
<dbReference type="RefSeq" id="WP_007296487.1">
    <property type="nucleotide sequence ID" value="NZ_AJJH01000024.1"/>
</dbReference>
<name>I0WWN2_RHOOP</name>
<dbReference type="AlphaFoldDB" id="I0WWN2"/>
<dbReference type="Proteomes" id="UP000006447">
    <property type="component" value="Unassembled WGS sequence"/>
</dbReference>
<evidence type="ECO:0000313" key="1">
    <source>
        <dbReference type="EMBL" id="EID80798.1"/>
    </source>
</evidence>